<evidence type="ECO:0000313" key="2">
    <source>
        <dbReference type="EMBL" id="KAJ8061180.1"/>
    </source>
</evidence>
<dbReference type="Proteomes" id="UP001152300">
    <property type="component" value="Unassembled WGS sequence"/>
</dbReference>
<dbReference type="EMBL" id="JAPEIS010000012">
    <property type="protein sequence ID" value="KAJ8061180.1"/>
    <property type="molecule type" value="Genomic_DNA"/>
</dbReference>
<dbReference type="AlphaFoldDB" id="A0A9X0AEA8"/>
<evidence type="ECO:0000256" key="1">
    <source>
        <dbReference type="SAM" id="Coils"/>
    </source>
</evidence>
<comment type="caution">
    <text evidence="2">The sequence shown here is derived from an EMBL/GenBank/DDBJ whole genome shotgun (WGS) entry which is preliminary data.</text>
</comment>
<protein>
    <submittedName>
        <fullName evidence="2">Uncharacterized protein</fullName>
    </submittedName>
</protein>
<gene>
    <name evidence="2" type="ORF">OCU04_010253</name>
</gene>
<sequence length="78" mass="9175">MADFNLNDFVHRMTRLIQSLASPEDGTTNEALAEIIRRVEEMIHEISRRAEIMERRLAILKAVYVLENLRHIVEEARE</sequence>
<keyword evidence="1" id="KW-0175">Coiled coil</keyword>
<proteinExistence type="predicted"/>
<name>A0A9X0AEA8_9HELO</name>
<dbReference type="OrthoDB" id="3533864at2759"/>
<feature type="coiled-coil region" evidence="1">
    <location>
        <begin position="29"/>
        <end position="56"/>
    </location>
</feature>
<reference evidence="2" key="1">
    <citation type="submission" date="2022-11" db="EMBL/GenBank/DDBJ databases">
        <title>Genome Resource of Sclerotinia nivalis Strain SnTB1, a Plant Pathogen Isolated from American Ginseng.</title>
        <authorList>
            <person name="Fan S."/>
        </authorList>
    </citation>
    <scope>NUCLEOTIDE SEQUENCE</scope>
    <source>
        <strain evidence="2">SnTB1</strain>
    </source>
</reference>
<organism evidence="2 3">
    <name type="scientific">Sclerotinia nivalis</name>
    <dbReference type="NCBI Taxonomy" id="352851"/>
    <lineage>
        <taxon>Eukaryota</taxon>
        <taxon>Fungi</taxon>
        <taxon>Dikarya</taxon>
        <taxon>Ascomycota</taxon>
        <taxon>Pezizomycotina</taxon>
        <taxon>Leotiomycetes</taxon>
        <taxon>Helotiales</taxon>
        <taxon>Sclerotiniaceae</taxon>
        <taxon>Sclerotinia</taxon>
    </lineage>
</organism>
<accession>A0A9X0AEA8</accession>
<evidence type="ECO:0000313" key="3">
    <source>
        <dbReference type="Proteomes" id="UP001152300"/>
    </source>
</evidence>
<keyword evidence="3" id="KW-1185">Reference proteome</keyword>